<evidence type="ECO:0000313" key="2">
    <source>
        <dbReference type="EMBL" id="KIM57885.1"/>
    </source>
</evidence>
<proteinExistence type="predicted"/>
<evidence type="ECO:0000256" key="1">
    <source>
        <dbReference type="SAM" id="MobiDB-lite"/>
    </source>
</evidence>
<dbReference type="AlphaFoldDB" id="A0A0C3DAX1"/>
<reference evidence="2 3" key="1">
    <citation type="submission" date="2014-04" db="EMBL/GenBank/DDBJ databases">
        <authorList>
            <consortium name="DOE Joint Genome Institute"/>
            <person name="Kuo A."/>
            <person name="Kohler A."/>
            <person name="Nagy L.G."/>
            <person name="Floudas D."/>
            <person name="Copeland A."/>
            <person name="Barry K.W."/>
            <person name="Cichocki N."/>
            <person name="Veneault-Fourrey C."/>
            <person name="LaButti K."/>
            <person name="Lindquist E.A."/>
            <person name="Lipzen A."/>
            <person name="Lundell T."/>
            <person name="Morin E."/>
            <person name="Murat C."/>
            <person name="Sun H."/>
            <person name="Tunlid A."/>
            <person name="Henrissat B."/>
            <person name="Grigoriev I.V."/>
            <person name="Hibbett D.S."/>
            <person name="Martin F."/>
            <person name="Nordberg H.P."/>
            <person name="Cantor M.N."/>
            <person name="Hua S.X."/>
        </authorList>
    </citation>
    <scope>NUCLEOTIDE SEQUENCE [LARGE SCALE GENOMIC DNA]</scope>
    <source>
        <strain evidence="2 3">Foug A</strain>
    </source>
</reference>
<feature type="compositionally biased region" description="Basic and acidic residues" evidence="1">
    <location>
        <begin position="65"/>
        <end position="75"/>
    </location>
</feature>
<sequence>MFIEGVTDKVLVRARDLAFYNDMKCRAAGMVQPPDDYSMRKFINELLLSLAEGVVKSCGISAEHSPMDDPGRGSEDGECAGDDQQPLSNSANEDGHKYFHRGNVLYKNPLSNARQQQVDGQQTGTRDAGRGTYNKGGGPQERRKGHFRRRMQDVSTATK</sequence>
<evidence type="ECO:0000313" key="3">
    <source>
        <dbReference type="Proteomes" id="UP000053989"/>
    </source>
</evidence>
<accession>A0A0C3DAX1</accession>
<dbReference type="HOGENOM" id="CLU_1661836_0_0_1"/>
<name>A0A0C3DAX1_9AGAM</name>
<dbReference type="STRING" id="1036808.A0A0C3DAX1"/>
<feature type="region of interest" description="Disordered" evidence="1">
    <location>
        <begin position="61"/>
        <end position="159"/>
    </location>
</feature>
<dbReference type="InParanoid" id="A0A0C3DAX1"/>
<protein>
    <submittedName>
        <fullName evidence="2">Uncharacterized protein</fullName>
    </submittedName>
</protein>
<dbReference type="EMBL" id="KN822094">
    <property type="protein sequence ID" value="KIM57885.1"/>
    <property type="molecule type" value="Genomic_DNA"/>
</dbReference>
<keyword evidence="3" id="KW-1185">Reference proteome</keyword>
<dbReference type="Proteomes" id="UP000053989">
    <property type="component" value="Unassembled WGS sequence"/>
</dbReference>
<reference evidence="3" key="2">
    <citation type="submission" date="2015-01" db="EMBL/GenBank/DDBJ databases">
        <title>Evolutionary Origins and Diversification of the Mycorrhizal Mutualists.</title>
        <authorList>
            <consortium name="DOE Joint Genome Institute"/>
            <consortium name="Mycorrhizal Genomics Consortium"/>
            <person name="Kohler A."/>
            <person name="Kuo A."/>
            <person name="Nagy L.G."/>
            <person name="Floudas D."/>
            <person name="Copeland A."/>
            <person name="Barry K.W."/>
            <person name="Cichocki N."/>
            <person name="Veneault-Fourrey C."/>
            <person name="LaButti K."/>
            <person name="Lindquist E.A."/>
            <person name="Lipzen A."/>
            <person name="Lundell T."/>
            <person name="Morin E."/>
            <person name="Murat C."/>
            <person name="Riley R."/>
            <person name="Ohm R."/>
            <person name="Sun H."/>
            <person name="Tunlid A."/>
            <person name="Henrissat B."/>
            <person name="Grigoriev I.V."/>
            <person name="Hibbett D.S."/>
            <person name="Martin F."/>
        </authorList>
    </citation>
    <scope>NUCLEOTIDE SEQUENCE [LARGE SCALE GENOMIC DNA]</scope>
    <source>
        <strain evidence="3">Foug A</strain>
    </source>
</reference>
<organism evidence="2 3">
    <name type="scientific">Scleroderma citrinum Foug A</name>
    <dbReference type="NCBI Taxonomy" id="1036808"/>
    <lineage>
        <taxon>Eukaryota</taxon>
        <taxon>Fungi</taxon>
        <taxon>Dikarya</taxon>
        <taxon>Basidiomycota</taxon>
        <taxon>Agaricomycotina</taxon>
        <taxon>Agaricomycetes</taxon>
        <taxon>Agaricomycetidae</taxon>
        <taxon>Boletales</taxon>
        <taxon>Sclerodermatineae</taxon>
        <taxon>Sclerodermataceae</taxon>
        <taxon>Scleroderma</taxon>
    </lineage>
</organism>
<gene>
    <name evidence="2" type="ORF">SCLCIDRAFT_28521</name>
</gene>
<feature type="compositionally biased region" description="Polar residues" evidence="1">
    <location>
        <begin position="109"/>
        <end position="125"/>
    </location>
</feature>